<dbReference type="Proteomes" id="UP000465846">
    <property type="component" value="Chromosome"/>
</dbReference>
<evidence type="ECO:0000313" key="3">
    <source>
        <dbReference type="EMBL" id="QIB74638.1"/>
    </source>
</evidence>
<evidence type="ECO:0000259" key="2">
    <source>
        <dbReference type="Pfam" id="PF26033"/>
    </source>
</evidence>
<feature type="region of interest" description="Disordered" evidence="1">
    <location>
        <begin position="91"/>
        <end position="119"/>
    </location>
</feature>
<reference evidence="3 4" key="1">
    <citation type="submission" date="2020-02" db="EMBL/GenBank/DDBJ databases">
        <title>Whole genome sequence of Halogeometricum borinquense strain wsp4.</title>
        <authorList>
            <person name="Verma D.K."/>
            <person name="Gopal K."/>
            <person name="Prasad E.S."/>
        </authorList>
    </citation>
    <scope>NUCLEOTIDE SEQUENCE [LARGE SCALE GENOMIC DNA]</scope>
    <source>
        <strain evidence="4">wsp4</strain>
    </source>
</reference>
<dbReference type="AlphaFoldDB" id="A0A6C0UNX3"/>
<dbReference type="GeneID" id="44079794"/>
<dbReference type="EMBL" id="CP048739">
    <property type="protein sequence ID" value="QIB74638.1"/>
    <property type="molecule type" value="Genomic_DNA"/>
</dbReference>
<protein>
    <recommendedName>
        <fullName evidence="2">DUF8009 domain-containing protein</fullName>
    </recommendedName>
</protein>
<feature type="domain" description="DUF8009" evidence="2">
    <location>
        <begin position="17"/>
        <end position="156"/>
    </location>
</feature>
<dbReference type="Pfam" id="PF26033">
    <property type="entry name" value="DUF8009"/>
    <property type="match status" value="1"/>
</dbReference>
<sequence length="156" mass="17516">MGDDSNSDAEDNTDERRESGPQRIRALAVTTDDVVTALEANQRRDRNAVLRVTPPFAGRMRARLHLAGTEGEYEGDVQPIHILPERLVHDAPSFPTVDETGDELRTSDEPYTRDKHHKRHAEAVEAWRESVREALADRVTLETPDGPHDVTVNYLG</sequence>
<accession>A0A6C0UNX3</accession>
<name>A0A6C0UNX3_9EURY</name>
<proteinExistence type="predicted"/>
<organism evidence="3 4">
    <name type="scientific">Halogeometricum borinquense</name>
    <dbReference type="NCBI Taxonomy" id="60847"/>
    <lineage>
        <taxon>Archaea</taxon>
        <taxon>Methanobacteriati</taxon>
        <taxon>Methanobacteriota</taxon>
        <taxon>Stenosarchaea group</taxon>
        <taxon>Halobacteria</taxon>
        <taxon>Halobacteriales</taxon>
        <taxon>Haloferacaceae</taxon>
        <taxon>Halogeometricum</taxon>
    </lineage>
</organism>
<dbReference type="RefSeq" id="WP_163486542.1">
    <property type="nucleotide sequence ID" value="NZ_CP048739.1"/>
</dbReference>
<feature type="compositionally biased region" description="Acidic residues" evidence="1">
    <location>
        <begin position="1"/>
        <end position="13"/>
    </location>
</feature>
<feature type="region of interest" description="Disordered" evidence="1">
    <location>
        <begin position="1"/>
        <end position="25"/>
    </location>
</feature>
<evidence type="ECO:0000313" key="4">
    <source>
        <dbReference type="Proteomes" id="UP000465846"/>
    </source>
</evidence>
<evidence type="ECO:0000256" key="1">
    <source>
        <dbReference type="SAM" id="MobiDB-lite"/>
    </source>
</evidence>
<feature type="compositionally biased region" description="Basic and acidic residues" evidence="1">
    <location>
        <begin position="102"/>
        <end position="113"/>
    </location>
</feature>
<gene>
    <name evidence="3" type="ORF">G3I44_10295</name>
</gene>
<dbReference type="InterPro" id="IPR058322">
    <property type="entry name" value="DUF8009"/>
</dbReference>